<dbReference type="GO" id="GO:0005789">
    <property type="term" value="C:endoplasmic reticulum membrane"/>
    <property type="evidence" value="ECO:0007669"/>
    <property type="project" value="UniProtKB-SubCell"/>
</dbReference>
<dbReference type="Pfam" id="PF11904">
    <property type="entry name" value="ANKRD13_C"/>
    <property type="match status" value="1"/>
</dbReference>
<name>A0A7M7PJ74_STRPU</name>
<keyword evidence="5" id="KW-0472">Membrane</keyword>
<dbReference type="GO" id="GO:0005102">
    <property type="term" value="F:signaling receptor binding"/>
    <property type="evidence" value="ECO:0000318"/>
    <property type="project" value="GO_Central"/>
</dbReference>
<evidence type="ECO:0000313" key="11">
    <source>
        <dbReference type="EnsemblMetazoa" id="XP_030851560"/>
    </source>
</evidence>
<dbReference type="PANTHER" id="PTHR12447">
    <property type="entry name" value="ANKYRIN REPEAT DOMAIN-CONTAINING PROTEIN 13"/>
    <property type="match status" value="1"/>
</dbReference>
<reference evidence="11" key="2">
    <citation type="submission" date="2021-01" db="UniProtKB">
        <authorList>
            <consortium name="EnsemblMetazoa"/>
        </authorList>
    </citation>
    <scope>IDENTIFICATION</scope>
</reference>
<evidence type="ECO:0000256" key="3">
    <source>
        <dbReference type="ARBA" id="ARBA00022824"/>
    </source>
</evidence>
<dbReference type="SUPFAM" id="SSF48403">
    <property type="entry name" value="Ankyrin repeat"/>
    <property type="match status" value="1"/>
</dbReference>
<keyword evidence="12" id="KW-1185">Reference proteome</keyword>
<dbReference type="InterPro" id="IPR036770">
    <property type="entry name" value="Ankyrin_rpt-contain_sf"/>
</dbReference>
<evidence type="ECO:0000256" key="6">
    <source>
        <dbReference type="ARBA" id="ARBA00023186"/>
    </source>
</evidence>
<organism evidence="11 12">
    <name type="scientific">Strongylocentrotus purpuratus</name>
    <name type="common">Purple sea urchin</name>
    <dbReference type="NCBI Taxonomy" id="7668"/>
    <lineage>
        <taxon>Eukaryota</taxon>
        <taxon>Metazoa</taxon>
        <taxon>Echinodermata</taxon>
        <taxon>Eleutherozoa</taxon>
        <taxon>Echinozoa</taxon>
        <taxon>Echinoidea</taxon>
        <taxon>Euechinoidea</taxon>
        <taxon>Echinacea</taxon>
        <taxon>Camarodonta</taxon>
        <taxon>Echinidea</taxon>
        <taxon>Strongylocentrotidae</taxon>
        <taxon>Strongylocentrotus</taxon>
    </lineage>
</organism>
<sequence length="437" mass="50382">MTSNNSYPLHECVFRDNLKQLSILLRSHKYDIAQKDIHGNSPLHLSVILGHKDCMHLLLAHGAPVKSKNVHGWNPLAEAISYGDRNTISLLLRKLKQQSRELLEQRRPQLLQLLTDLGDFYMELHWDFQSWVPLVSRILPSDTCRIYKKGAQIRVDTTLVDFSEMKWQKGDLTFLFDGTVTAEKSLVFLDNESKVYQRLSYEQSDVELEEEVDILMSSDIVTVNLSTKPITFNRSQSGWLFRGDKRELVGSFYADFYDVGGVIIESRKRREHLSDEDIQRNKSAVESISKGSPSVDCFPTQRRPSLPRPPESVMTWEEYSGAERGRALTLLGRPQISKEMRKMFKATVAMSEDFPMEVTDLLNMLEVLTSMKHFNKLRDFVQMKLPPGFPIKIDVPVLPTITARVTFQAFQFRDNINPAQFTIPSDYRENSSRFRDL</sequence>
<feature type="domain" description="Ankyrin repeat" evidence="10">
    <location>
        <begin position="154"/>
        <end position="417"/>
    </location>
</feature>
<evidence type="ECO:0000256" key="7">
    <source>
        <dbReference type="ARBA" id="ARBA00037107"/>
    </source>
</evidence>
<dbReference type="GO" id="GO:0005737">
    <property type="term" value="C:cytoplasm"/>
    <property type="evidence" value="ECO:0000318"/>
    <property type="project" value="GO_Central"/>
</dbReference>
<dbReference type="InterPro" id="IPR055285">
    <property type="entry name" value="ANKRD13_C"/>
</dbReference>
<dbReference type="Proteomes" id="UP000007110">
    <property type="component" value="Unassembled WGS sequence"/>
</dbReference>
<dbReference type="OrthoDB" id="1585644at2759"/>
<evidence type="ECO:0000313" key="12">
    <source>
        <dbReference type="Proteomes" id="UP000007110"/>
    </source>
</evidence>
<protein>
    <recommendedName>
        <fullName evidence="10">Ankyrin repeat domain-containing protein</fullName>
    </recommendedName>
</protein>
<dbReference type="PANTHER" id="PTHR12447:SF25">
    <property type="entry name" value="ANKYRIN REPEAT DOMAIN-CONTAINING PROTEIN 13C"/>
    <property type="match status" value="1"/>
</dbReference>
<evidence type="ECO:0000259" key="10">
    <source>
        <dbReference type="Pfam" id="PF11904"/>
    </source>
</evidence>
<evidence type="ECO:0000256" key="1">
    <source>
        <dbReference type="ARBA" id="ARBA00004586"/>
    </source>
</evidence>
<feature type="repeat" description="ANK" evidence="8">
    <location>
        <begin position="38"/>
        <end position="70"/>
    </location>
</feature>
<dbReference type="PROSITE" id="PS50297">
    <property type="entry name" value="ANK_REP_REGION"/>
    <property type="match status" value="1"/>
</dbReference>
<dbReference type="PROSITE" id="PS50088">
    <property type="entry name" value="ANK_REPEAT"/>
    <property type="match status" value="1"/>
</dbReference>
<dbReference type="GeneID" id="586754"/>
<accession>A0A7M7PJ74</accession>
<dbReference type="CTD" id="81573"/>
<dbReference type="RefSeq" id="XP_030851560.1">
    <property type="nucleotide sequence ID" value="XM_030995700.1"/>
</dbReference>
<evidence type="ECO:0000256" key="9">
    <source>
        <dbReference type="SAM" id="MobiDB-lite"/>
    </source>
</evidence>
<comment type="function">
    <text evidence="7">Acts as a molecular chaperone for G protein-coupled receptors, regulating their biogenesis and exit from the ER.</text>
</comment>
<keyword evidence="6" id="KW-0143">Chaperone</keyword>
<dbReference type="KEGG" id="spu:586754"/>
<evidence type="ECO:0000256" key="5">
    <source>
        <dbReference type="ARBA" id="ARBA00023136"/>
    </source>
</evidence>
<dbReference type="InterPro" id="IPR002110">
    <property type="entry name" value="Ankyrin_rpt"/>
</dbReference>
<dbReference type="InParanoid" id="A0A7M7PJ74"/>
<evidence type="ECO:0000256" key="2">
    <source>
        <dbReference type="ARBA" id="ARBA00022737"/>
    </source>
</evidence>
<evidence type="ECO:0000256" key="4">
    <source>
        <dbReference type="ARBA" id="ARBA00023043"/>
    </source>
</evidence>
<proteinExistence type="predicted"/>
<dbReference type="AlphaFoldDB" id="A0A7M7PJ74"/>
<reference evidence="12" key="1">
    <citation type="submission" date="2015-02" db="EMBL/GenBank/DDBJ databases">
        <title>Genome sequencing for Strongylocentrotus purpuratus.</title>
        <authorList>
            <person name="Murali S."/>
            <person name="Liu Y."/>
            <person name="Vee V."/>
            <person name="English A."/>
            <person name="Wang M."/>
            <person name="Skinner E."/>
            <person name="Han Y."/>
            <person name="Muzny D.M."/>
            <person name="Worley K.C."/>
            <person name="Gibbs R.A."/>
        </authorList>
    </citation>
    <scope>NUCLEOTIDE SEQUENCE</scope>
</reference>
<dbReference type="Pfam" id="PF12796">
    <property type="entry name" value="Ank_2"/>
    <property type="match status" value="1"/>
</dbReference>
<dbReference type="OMA" id="YPMHQSV"/>
<keyword evidence="3" id="KW-0256">Endoplasmic reticulum</keyword>
<dbReference type="InterPro" id="IPR021832">
    <property type="entry name" value="ANKRD13"/>
</dbReference>
<dbReference type="Gene3D" id="1.25.40.20">
    <property type="entry name" value="Ankyrin repeat-containing domain"/>
    <property type="match status" value="1"/>
</dbReference>
<dbReference type="FunCoup" id="A0A7M7PJ74">
    <property type="interactions" value="1764"/>
</dbReference>
<keyword evidence="2" id="KW-0677">Repeat</keyword>
<dbReference type="SMART" id="SM00248">
    <property type="entry name" value="ANK"/>
    <property type="match status" value="3"/>
</dbReference>
<evidence type="ECO:0000256" key="8">
    <source>
        <dbReference type="PROSITE-ProRule" id="PRU00023"/>
    </source>
</evidence>
<dbReference type="EnsemblMetazoa" id="XM_030995700">
    <property type="protein sequence ID" value="XP_030851560"/>
    <property type="gene ID" value="LOC586754"/>
</dbReference>
<comment type="subcellular location">
    <subcellularLocation>
        <location evidence="1">Endoplasmic reticulum membrane</location>
    </subcellularLocation>
</comment>
<feature type="region of interest" description="Disordered" evidence="9">
    <location>
        <begin position="289"/>
        <end position="311"/>
    </location>
</feature>
<keyword evidence="4 8" id="KW-0040">ANK repeat</keyword>